<dbReference type="EMBL" id="JAJAXM010000069">
    <property type="protein sequence ID" value="MCG9027459.1"/>
    <property type="molecule type" value="Genomic_DNA"/>
</dbReference>
<sequence>MNACVRNAREAVGWVLDTMADNGQAIASHQLAIELERLLDRRLPDLSIHDIRTIAGAVAALNLAPPMLGPITRSSESAARDAMQNGEQARELTIGGLIHGYQ</sequence>
<reference evidence="2 3" key="1">
    <citation type="submission" date="2021-10" db="EMBL/GenBank/DDBJ databases">
        <title>Whole-genome sequencing analysis of Laribacter hongkongensis: virulence gene profiles, carbohydrate-active enzyme prediction, and antimicrobial resistance characterization.</title>
        <authorList>
            <person name="Yuan P."/>
            <person name="Zhan Y."/>
            <person name="Chen D."/>
        </authorList>
    </citation>
    <scope>NUCLEOTIDE SEQUENCE [LARGE SCALE GENOMIC DNA]</scope>
    <source>
        <strain evidence="2 3">W67</strain>
    </source>
</reference>
<evidence type="ECO:0000313" key="3">
    <source>
        <dbReference type="Proteomes" id="UP001200247"/>
    </source>
</evidence>
<comment type="caution">
    <text evidence="2">The sequence shown here is derived from an EMBL/GenBank/DDBJ whole genome shotgun (WGS) entry which is preliminary data.</text>
</comment>
<gene>
    <name evidence="2" type="ORF">LH440_16460</name>
</gene>
<organism evidence="2 3">
    <name type="scientific">Laribacter hongkongensis</name>
    <dbReference type="NCBI Taxonomy" id="168471"/>
    <lineage>
        <taxon>Bacteria</taxon>
        <taxon>Pseudomonadati</taxon>
        <taxon>Pseudomonadota</taxon>
        <taxon>Betaproteobacteria</taxon>
        <taxon>Neisseriales</taxon>
        <taxon>Aquaspirillaceae</taxon>
        <taxon>Laribacter</taxon>
    </lineage>
</organism>
<dbReference type="AlphaFoldDB" id="A0AAW5DXY0"/>
<dbReference type="Proteomes" id="UP001200247">
    <property type="component" value="Unassembled WGS sequence"/>
</dbReference>
<dbReference type="RefSeq" id="WP_012697939.1">
    <property type="nucleotide sequence ID" value="NZ_JAJAWK010000030.1"/>
</dbReference>
<protein>
    <submittedName>
        <fullName evidence="2">Uncharacterized protein</fullName>
    </submittedName>
</protein>
<feature type="region of interest" description="Disordered" evidence="1">
    <location>
        <begin position="72"/>
        <end position="102"/>
    </location>
</feature>
<name>A0AAW5DXY0_9NEIS</name>
<evidence type="ECO:0000313" key="2">
    <source>
        <dbReference type="EMBL" id="MCG9027459.1"/>
    </source>
</evidence>
<evidence type="ECO:0000256" key="1">
    <source>
        <dbReference type="SAM" id="MobiDB-lite"/>
    </source>
</evidence>
<accession>A0AAW5DXY0</accession>
<proteinExistence type="predicted"/>